<name>A0A128A1V2_9ARCH</name>
<feature type="transmembrane region" description="Helical" evidence="1">
    <location>
        <begin position="111"/>
        <end position="130"/>
    </location>
</feature>
<proteinExistence type="predicted"/>
<dbReference type="AlphaFoldDB" id="A0A128A1V2"/>
<reference evidence="3" key="1">
    <citation type="submission" date="2015-10" db="EMBL/GenBank/DDBJ databases">
        <authorList>
            <person name="Lehtovirta-Morley L.E."/>
            <person name="Vieille C."/>
        </authorList>
    </citation>
    <scope>NUCLEOTIDE SEQUENCE [LARGE SCALE GENOMIC DNA]</scope>
</reference>
<feature type="transmembrane region" description="Helical" evidence="1">
    <location>
        <begin position="71"/>
        <end position="91"/>
    </location>
</feature>
<dbReference type="KEGG" id="ndv:NDEV_0532"/>
<organism evidence="2 3">
    <name type="scientific">Nitrosotalea devaniterrae</name>
    <dbReference type="NCBI Taxonomy" id="1078905"/>
    <lineage>
        <taxon>Archaea</taxon>
        <taxon>Nitrososphaerota</taxon>
        <taxon>Nitrososphaeria</taxon>
        <taxon>Nitrosotaleales</taxon>
        <taxon>Nitrosotaleaceae</taxon>
        <taxon>Nitrosotalea</taxon>
    </lineage>
</organism>
<gene>
    <name evidence="2" type="ORF">NDEV_0532</name>
</gene>
<evidence type="ECO:0000256" key="1">
    <source>
        <dbReference type="SAM" id="Phobius"/>
    </source>
</evidence>
<keyword evidence="1" id="KW-0472">Membrane</keyword>
<feature type="transmembrane region" description="Helical" evidence="1">
    <location>
        <begin position="45"/>
        <end position="64"/>
    </location>
</feature>
<keyword evidence="3" id="KW-1185">Reference proteome</keyword>
<protein>
    <submittedName>
        <fullName evidence="2">Uncharacterized protein</fullName>
    </submittedName>
</protein>
<dbReference type="EMBL" id="LN890280">
    <property type="protein sequence ID" value="CUR51297.1"/>
    <property type="molecule type" value="Genomic_DNA"/>
</dbReference>
<feature type="transmembrane region" description="Helical" evidence="1">
    <location>
        <begin position="7"/>
        <end position="30"/>
    </location>
</feature>
<keyword evidence="1" id="KW-1133">Transmembrane helix</keyword>
<dbReference type="Proteomes" id="UP000196239">
    <property type="component" value="Chromosome 1"/>
</dbReference>
<evidence type="ECO:0000313" key="3">
    <source>
        <dbReference type="Proteomes" id="UP000196239"/>
    </source>
</evidence>
<accession>A0A128A1V2</accession>
<evidence type="ECO:0000313" key="2">
    <source>
        <dbReference type="EMBL" id="CUR51297.1"/>
    </source>
</evidence>
<keyword evidence="1" id="KW-0812">Transmembrane</keyword>
<sequence length="142" mass="15361">MAIERWVAVASLGLFVMFVAQMISISVYLAHPSHDIDPSSEIREFISISVAPALVLAGSSFVLARRYGSRLVGSLLISGGLVTIGGMHYVSTLIPKIAPAYVVPELTGSPIAFAITSIPVIVIGILLFRVKPMPKRDYFFDR</sequence>